<name>A0A163KA22_ABSGL</name>
<evidence type="ECO:0000256" key="1">
    <source>
        <dbReference type="SAM" id="MobiDB-lite"/>
    </source>
</evidence>
<feature type="domain" description="BTB" evidence="2">
    <location>
        <begin position="164"/>
        <end position="249"/>
    </location>
</feature>
<dbReference type="OrthoDB" id="2130750at2759"/>
<dbReference type="CDD" id="cd18186">
    <property type="entry name" value="BTB_POZ_ZBTB_KLHL-like"/>
    <property type="match status" value="1"/>
</dbReference>
<dbReference type="Pfam" id="PF01302">
    <property type="entry name" value="CAP_GLY"/>
    <property type="match status" value="1"/>
</dbReference>
<organism evidence="4">
    <name type="scientific">Absidia glauca</name>
    <name type="common">Pin mould</name>
    <dbReference type="NCBI Taxonomy" id="4829"/>
    <lineage>
        <taxon>Eukaryota</taxon>
        <taxon>Fungi</taxon>
        <taxon>Fungi incertae sedis</taxon>
        <taxon>Mucoromycota</taxon>
        <taxon>Mucoromycotina</taxon>
        <taxon>Mucoromycetes</taxon>
        <taxon>Mucorales</taxon>
        <taxon>Cunninghamellaceae</taxon>
        <taxon>Absidia</taxon>
    </lineage>
</organism>
<feature type="domain" description="CAP-Gly" evidence="3">
    <location>
        <begin position="891"/>
        <end position="933"/>
    </location>
</feature>
<dbReference type="STRING" id="4829.A0A163KA22"/>
<sequence>MVDLPSHTLLSSLQKVADHAKEYLADVCCRFYDTEVWIHQAILLSRCPPAFLHRFAPSPNNDIAGHVWMIDFDDRITASLFKVLVNYWYTADLGPSLSLSKRIGEELSNLESELGTQLLPRGPPSLPTDAITNTGGSDMTTMQRDCYTQLLDDLDRMRQEGLGCDINISLPSDNDDGNDTSNNNNNNSILIPAHRFILASQSTFFYAMFCTDFCESQNRVVQLTDHFFTPMVMQVILHYLYSGFVNVPPPPQLESVFNNNGNTLSVHSASPSLTKIQKLTMKKHSLRTLQLAFTAADYLGQMDTLGRAVLQAMSRTCDGFKCLCHDCVKLLPSMLFFVDKKKDDPLLSTLRANLVTLYSDPANAIEHLWSQKPFAILVHSMVPSAASMIKTMGPSDADGHTPTSTLILEISEMTYANLTKHNAIHVLHSLHLCFSKLRSADLTPTWSLPTLDLLYPILRSTVTMVSQNFDFYCVEYPILVSCVDGIGCGFSFDFLDFLLKRVLDQGIQDTNAGIIYQGIVKDLIGRQETVRNVALDDVLLNARIQCTAYLARRWLSVKSLGGFRYLEKSTMRQLSLDIGIPYRTLTKPFDSDLLSLFSFKHKSSKHALRLKSENDSVLLSPPSSCANSGSRRRSFGTHRSTSTAETMPHSTISPNRPRSHSAGAAPFEFAYHSTKTDPSSGYVNYNTLSAMSTQPLIHLLSMETESRRYKQEMEQESDHSHQQPCGVSIDENLLDALLPMDDIVPVTNTNTTVNDNPGRATRLKFELPTGGPTHAKSPLHPNLCHQLVSPADHSSDLLSSSPPPPSSSKNNHKKRMNHMKKHRLTRRSKWGLGSTSGITSSSDYSEDEDELGVTITTATTSNATLITPMIGAKVELRRRPLPTFGTIQYVGPVSFAKGTWIGLELESRLGKNNGCVSGVTYFHTAPQRGLFVKQDDFTIISIPTMAH</sequence>
<dbReference type="Gene3D" id="3.30.710.10">
    <property type="entry name" value="Potassium Channel Kv1.1, Chain A"/>
    <property type="match status" value="1"/>
</dbReference>
<reference evidence="4" key="1">
    <citation type="submission" date="2016-04" db="EMBL/GenBank/DDBJ databases">
        <authorList>
            <person name="Evans L.H."/>
            <person name="Alamgir A."/>
            <person name="Owens N."/>
            <person name="Weber N.D."/>
            <person name="Virtaneva K."/>
            <person name="Barbian K."/>
            <person name="Babar A."/>
            <person name="Rosenke K."/>
        </authorList>
    </citation>
    <scope>NUCLEOTIDE SEQUENCE [LARGE SCALE GENOMIC DNA]</scope>
    <source>
        <strain evidence="4">CBS 101.48</strain>
    </source>
</reference>
<proteinExistence type="predicted"/>
<feature type="region of interest" description="Disordered" evidence="1">
    <location>
        <begin position="616"/>
        <end position="662"/>
    </location>
</feature>
<dbReference type="InterPro" id="IPR000938">
    <property type="entry name" value="CAP-Gly_domain"/>
</dbReference>
<dbReference type="SMART" id="SM00225">
    <property type="entry name" value="BTB"/>
    <property type="match status" value="1"/>
</dbReference>
<dbReference type="PROSITE" id="PS50245">
    <property type="entry name" value="CAP_GLY_2"/>
    <property type="match status" value="1"/>
</dbReference>
<keyword evidence="5" id="KW-1185">Reference proteome</keyword>
<evidence type="ECO:0000259" key="3">
    <source>
        <dbReference type="PROSITE" id="PS50245"/>
    </source>
</evidence>
<dbReference type="InterPro" id="IPR011333">
    <property type="entry name" value="SKP1/BTB/POZ_sf"/>
</dbReference>
<accession>A0A163KA22</accession>
<feature type="compositionally biased region" description="Polar residues" evidence="1">
    <location>
        <begin position="637"/>
        <end position="656"/>
    </location>
</feature>
<dbReference type="PROSITE" id="PS00845">
    <property type="entry name" value="CAP_GLY_1"/>
    <property type="match status" value="1"/>
</dbReference>
<dbReference type="PANTHER" id="PTHR24413">
    <property type="entry name" value="SPECKLE-TYPE POZ PROTEIN"/>
    <property type="match status" value="1"/>
</dbReference>
<dbReference type="Gene3D" id="2.30.30.190">
    <property type="entry name" value="CAP Gly-rich-like domain"/>
    <property type="match status" value="1"/>
</dbReference>
<dbReference type="EMBL" id="LT555144">
    <property type="protein sequence ID" value="SAM09577.1"/>
    <property type="molecule type" value="Genomic_DNA"/>
</dbReference>
<dbReference type="InterPro" id="IPR000210">
    <property type="entry name" value="BTB/POZ_dom"/>
</dbReference>
<feature type="compositionally biased region" description="Low complexity" evidence="1">
    <location>
        <begin position="789"/>
        <end position="800"/>
    </location>
</feature>
<feature type="compositionally biased region" description="Polar residues" evidence="1">
    <location>
        <begin position="616"/>
        <end position="629"/>
    </location>
</feature>
<feature type="compositionally biased region" description="Low complexity" evidence="1">
    <location>
        <begin position="833"/>
        <end position="843"/>
    </location>
</feature>
<dbReference type="PROSITE" id="PS50097">
    <property type="entry name" value="BTB"/>
    <property type="match status" value="1"/>
</dbReference>
<feature type="region of interest" description="Disordered" evidence="1">
    <location>
        <begin position="768"/>
        <end position="847"/>
    </location>
</feature>
<evidence type="ECO:0008006" key="6">
    <source>
        <dbReference type="Google" id="ProtNLM"/>
    </source>
</evidence>
<dbReference type="AlphaFoldDB" id="A0A163KA22"/>
<dbReference type="InterPro" id="IPR036859">
    <property type="entry name" value="CAP-Gly_dom_sf"/>
</dbReference>
<feature type="compositionally biased region" description="Basic residues" evidence="1">
    <location>
        <begin position="810"/>
        <end position="829"/>
    </location>
</feature>
<dbReference type="SUPFAM" id="SSF74924">
    <property type="entry name" value="Cap-Gly domain"/>
    <property type="match status" value="1"/>
</dbReference>
<evidence type="ECO:0000313" key="4">
    <source>
        <dbReference type="EMBL" id="SAM09577.1"/>
    </source>
</evidence>
<dbReference type="SMART" id="SM01052">
    <property type="entry name" value="CAP_GLY"/>
    <property type="match status" value="1"/>
</dbReference>
<dbReference type="Proteomes" id="UP000078561">
    <property type="component" value="Unassembled WGS sequence"/>
</dbReference>
<evidence type="ECO:0000259" key="2">
    <source>
        <dbReference type="PROSITE" id="PS50097"/>
    </source>
</evidence>
<dbReference type="OMA" id="CAAYIAR"/>
<dbReference type="Pfam" id="PF00651">
    <property type="entry name" value="BTB"/>
    <property type="match status" value="1"/>
</dbReference>
<protein>
    <recommendedName>
        <fullName evidence="6">CAP-Gly domain-containing protein</fullName>
    </recommendedName>
</protein>
<evidence type="ECO:0000313" key="5">
    <source>
        <dbReference type="Proteomes" id="UP000078561"/>
    </source>
</evidence>
<gene>
    <name evidence="4" type="primary">ABSGL_15273.1 scaffold 16333</name>
</gene>
<dbReference type="SUPFAM" id="SSF54695">
    <property type="entry name" value="POZ domain"/>
    <property type="match status" value="1"/>
</dbReference>
<dbReference type="InParanoid" id="A0A163KA22"/>